<dbReference type="InterPro" id="IPR007711">
    <property type="entry name" value="HigB-1"/>
</dbReference>
<organism evidence="1 2">
    <name type="scientific">Pseudomonas jessenii</name>
    <dbReference type="NCBI Taxonomy" id="77298"/>
    <lineage>
        <taxon>Bacteria</taxon>
        <taxon>Pseudomonadati</taxon>
        <taxon>Pseudomonadota</taxon>
        <taxon>Gammaproteobacteria</taxon>
        <taxon>Pseudomonadales</taxon>
        <taxon>Pseudomonadaceae</taxon>
        <taxon>Pseudomonas</taxon>
    </lineage>
</organism>
<accession>A0A370SRC1</accession>
<protein>
    <submittedName>
        <fullName evidence="1">Proteic killer suppression protein</fullName>
    </submittedName>
</protein>
<reference evidence="1 2" key="1">
    <citation type="submission" date="2018-07" db="EMBL/GenBank/DDBJ databases">
        <title>Genome sequencing of rice bacterial endophytes.</title>
        <authorList>
            <person name="Venturi V."/>
        </authorList>
    </citation>
    <scope>NUCLEOTIDE SEQUENCE [LARGE SCALE GENOMIC DNA]</scope>
    <source>
        <strain evidence="1 2">E2333</strain>
    </source>
</reference>
<dbReference type="PANTHER" id="PTHR40266">
    <property type="entry name" value="TOXIN HIGB-1"/>
    <property type="match status" value="1"/>
</dbReference>
<dbReference type="PANTHER" id="PTHR40266:SF2">
    <property type="entry name" value="TOXIN HIGB-1"/>
    <property type="match status" value="1"/>
</dbReference>
<proteinExistence type="predicted"/>
<dbReference type="Pfam" id="PF05015">
    <property type="entry name" value="HigB-like_toxin"/>
    <property type="match status" value="1"/>
</dbReference>
<gene>
    <name evidence="1" type="ORF">DEU51_104251</name>
</gene>
<evidence type="ECO:0000313" key="1">
    <source>
        <dbReference type="EMBL" id="RDL22298.1"/>
    </source>
</evidence>
<comment type="caution">
    <text evidence="1">The sequence shown here is derived from an EMBL/GenBank/DDBJ whole genome shotgun (WGS) entry which is preliminary data.</text>
</comment>
<dbReference type="EMBL" id="QRAV01000004">
    <property type="protein sequence ID" value="RDL22298.1"/>
    <property type="molecule type" value="Genomic_DNA"/>
</dbReference>
<dbReference type="SUPFAM" id="SSF143011">
    <property type="entry name" value="RelE-like"/>
    <property type="match status" value="1"/>
</dbReference>
<name>A0A370SRC1_PSEJE</name>
<dbReference type="Gene3D" id="3.30.2310.20">
    <property type="entry name" value="RelE-like"/>
    <property type="match status" value="1"/>
</dbReference>
<evidence type="ECO:0000313" key="2">
    <source>
        <dbReference type="Proteomes" id="UP000255365"/>
    </source>
</evidence>
<sequence length="107" mass="12479">MDTAQSVMYRLTLAAMIKSFQHKGLRGFYETGSTRGIRADHAKRLARMLQFMDRATLPGDLDLPGWRLHPLKGELWDYWSLSVSGNWRVIFRFIGSDIELVDYLDYH</sequence>
<dbReference type="InterPro" id="IPR035093">
    <property type="entry name" value="RelE/ParE_toxin_dom_sf"/>
</dbReference>
<dbReference type="AlphaFoldDB" id="A0A370SRC1"/>
<dbReference type="Proteomes" id="UP000255365">
    <property type="component" value="Unassembled WGS sequence"/>
</dbReference>